<dbReference type="SUPFAM" id="SSF51306">
    <property type="entry name" value="LexA/Signal peptidase"/>
    <property type="match status" value="1"/>
</dbReference>
<reference evidence="3 4" key="1">
    <citation type="submission" date="2016-06" db="EMBL/GenBank/DDBJ databases">
        <authorList>
            <person name="Kjaerup R.B."/>
            <person name="Dalgaard T.S."/>
            <person name="Juul-Madsen H.R."/>
        </authorList>
    </citation>
    <scope>NUCLEOTIDE SEQUENCE [LARGE SCALE GENOMIC DNA]</scope>
    <source>
        <strain evidence="3 4">DSM 16361</strain>
    </source>
</reference>
<dbReference type="InterPro" id="IPR036286">
    <property type="entry name" value="LexA/Signal_pep-like_sf"/>
</dbReference>
<dbReference type="OrthoDB" id="5360818at2"/>
<organism evidence="3 4">
    <name type="scientific">Thiomonas delicata</name>
    <name type="common">Thiomonas cuprina</name>
    <dbReference type="NCBI Taxonomy" id="364030"/>
    <lineage>
        <taxon>Bacteria</taxon>
        <taxon>Pseudomonadati</taxon>
        <taxon>Pseudomonadota</taxon>
        <taxon>Betaproteobacteria</taxon>
        <taxon>Burkholderiales</taxon>
        <taxon>Thiomonas</taxon>
    </lineage>
</organism>
<feature type="domain" description="Peptidase S26" evidence="2">
    <location>
        <begin position="23"/>
        <end position="188"/>
    </location>
</feature>
<evidence type="ECO:0000313" key="3">
    <source>
        <dbReference type="EMBL" id="SBP87603.1"/>
    </source>
</evidence>
<evidence type="ECO:0000256" key="1">
    <source>
        <dbReference type="SAM" id="Phobius"/>
    </source>
</evidence>
<gene>
    <name evidence="3" type="ORF">THIARS_60316</name>
</gene>
<keyword evidence="1" id="KW-0812">Transmembrane</keyword>
<dbReference type="EMBL" id="FLMQ01000055">
    <property type="protein sequence ID" value="SBP87603.1"/>
    <property type="molecule type" value="Genomic_DNA"/>
</dbReference>
<evidence type="ECO:0000259" key="2">
    <source>
        <dbReference type="Pfam" id="PF10502"/>
    </source>
</evidence>
<dbReference type="Gene3D" id="2.10.109.10">
    <property type="entry name" value="Umud Fragment, subunit A"/>
    <property type="match status" value="1"/>
</dbReference>
<evidence type="ECO:0000313" key="4">
    <source>
        <dbReference type="Proteomes" id="UP000214566"/>
    </source>
</evidence>
<dbReference type="Pfam" id="PF10502">
    <property type="entry name" value="Peptidase_S26"/>
    <property type="match status" value="1"/>
</dbReference>
<feature type="transmembrane region" description="Helical" evidence="1">
    <location>
        <begin position="22"/>
        <end position="41"/>
    </location>
</feature>
<dbReference type="RefSeq" id="WP_094159842.1">
    <property type="nucleotide sequence ID" value="NZ_LT592170.1"/>
</dbReference>
<dbReference type="AlphaFoldDB" id="A0A238D2W8"/>
<name>A0A238D2W8_THIDL</name>
<dbReference type="Proteomes" id="UP000214566">
    <property type="component" value="Unassembled WGS sequence"/>
</dbReference>
<keyword evidence="4" id="KW-1185">Reference proteome</keyword>
<keyword evidence="1" id="KW-0472">Membrane</keyword>
<dbReference type="GO" id="GO:0006465">
    <property type="term" value="P:signal peptide processing"/>
    <property type="evidence" value="ECO:0007669"/>
    <property type="project" value="InterPro"/>
</dbReference>
<keyword evidence="1" id="KW-1133">Transmembrane helix</keyword>
<dbReference type="GO" id="GO:0004252">
    <property type="term" value="F:serine-type endopeptidase activity"/>
    <property type="evidence" value="ECO:0007669"/>
    <property type="project" value="InterPro"/>
</dbReference>
<dbReference type="InterPro" id="IPR019533">
    <property type="entry name" value="Peptidase_S26"/>
</dbReference>
<protein>
    <submittedName>
        <fullName evidence="3">Peptidase S26, conserved region</fullName>
    </submittedName>
</protein>
<proteinExistence type="predicted"/>
<accession>A0A238D2W8</accession>
<sequence length="193" mass="21615">MSIPYAIEQAITRQRMPRWNRLLIPIAALAATALTINVLWWCGWRVNWTESEPLGLYRLLPVTADSRIVRGERAEFCPPTTVTPQAFPFYMKGDCPGGGMPMFKQIVGLPGDRITVTPQAVTIDGKALAHSGQLPGSPSYPWVHLPYQRGTFTLGPDQFWVYGSGARPALAAQSFDSRYWGPITRQDIRRITR</sequence>